<proteinExistence type="predicted"/>
<gene>
    <name evidence="2" type="primary">glxK_4</name>
    <name evidence="2" type="ORF">NCTC5773_01452</name>
</gene>
<keyword evidence="2" id="KW-0808">Transferase</keyword>
<dbReference type="InterPro" id="IPR004381">
    <property type="entry name" value="Glycerate_kinase"/>
</dbReference>
<evidence type="ECO:0000313" key="2">
    <source>
        <dbReference type="EMBL" id="VEA01433.1"/>
    </source>
</evidence>
<dbReference type="Proteomes" id="UP000267858">
    <property type="component" value="Chromosome"/>
</dbReference>
<reference evidence="2 3" key="1">
    <citation type="submission" date="2018-12" db="EMBL/GenBank/DDBJ databases">
        <authorList>
            <consortium name="Pathogen Informatics"/>
        </authorList>
    </citation>
    <scope>NUCLEOTIDE SEQUENCE [LARGE SCALE GENOMIC DNA]</scope>
    <source>
        <strain evidence="2 3">NCTC5773</strain>
    </source>
</reference>
<dbReference type="GO" id="GO:0031388">
    <property type="term" value="P:organic acid phosphorylation"/>
    <property type="evidence" value="ECO:0007669"/>
    <property type="project" value="InterPro"/>
</dbReference>
<accession>A0A6D2G6W6</accession>
<evidence type="ECO:0000256" key="1">
    <source>
        <dbReference type="SAM" id="MobiDB-lite"/>
    </source>
</evidence>
<dbReference type="SUPFAM" id="SSF110738">
    <property type="entry name" value="Glycerate kinase I"/>
    <property type="match status" value="1"/>
</dbReference>
<dbReference type="Gene3D" id="3.90.1510.10">
    <property type="entry name" value="Glycerate kinase, domain 2"/>
    <property type="match status" value="1"/>
</dbReference>
<dbReference type="EMBL" id="LR134141">
    <property type="protein sequence ID" value="VEA01433.1"/>
    <property type="molecule type" value="Genomic_DNA"/>
</dbReference>
<sequence>MLGDSDTAVIEMAAASGLHHVSPELRNPLNTTSYGTGELIVAALERGVKRIILGIGGSATNDGGAGMMQALGVILRDKQGRSLPPGRRGAGGTGLYRSVRLSPVAA</sequence>
<keyword evidence="2" id="KW-0418">Kinase</keyword>
<evidence type="ECO:0000313" key="3">
    <source>
        <dbReference type="Proteomes" id="UP000267858"/>
    </source>
</evidence>
<dbReference type="PANTHER" id="PTHR21599">
    <property type="entry name" value="GLYCERATE KINASE"/>
    <property type="match status" value="1"/>
</dbReference>
<dbReference type="PANTHER" id="PTHR21599:SF0">
    <property type="entry name" value="GLYCERATE KINASE"/>
    <property type="match status" value="1"/>
</dbReference>
<name>A0A6D2G6W6_SALER</name>
<dbReference type="Pfam" id="PF02595">
    <property type="entry name" value="Gly_kinase"/>
    <property type="match status" value="1"/>
</dbReference>
<feature type="region of interest" description="Disordered" evidence="1">
    <location>
        <begin position="79"/>
        <end position="106"/>
    </location>
</feature>
<organism evidence="2 3">
    <name type="scientific">Salmonella enterica subsp. salamae</name>
    <dbReference type="NCBI Taxonomy" id="59202"/>
    <lineage>
        <taxon>Bacteria</taxon>
        <taxon>Pseudomonadati</taxon>
        <taxon>Pseudomonadota</taxon>
        <taxon>Gammaproteobacteria</taxon>
        <taxon>Enterobacterales</taxon>
        <taxon>Enterobacteriaceae</taxon>
        <taxon>Salmonella</taxon>
    </lineage>
</organism>
<dbReference type="AlphaFoldDB" id="A0A6D2G6W6"/>
<dbReference type="InterPro" id="IPR036129">
    <property type="entry name" value="Glycerate_kinase_sf"/>
</dbReference>
<dbReference type="GO" id="GO:0008887">
    <property type="term" value="F:glycerate kinase activity"/>
    <property type="evidence" value="ECO:0007669"/>
    <property type="project" value="UniProtKB-EC"/>
</dbReference>
<dbReference type="EC" id="2.7.1.31" evidence="2"/>
<protein>
    <submittedName>
        <fullName evidence="2">Glycerate kinase</fullName>
        <ecNumber evidence="2">2.7.1.31</ecNumber>
    </submittedName>
</protein>
<dbReference type="InterPro" id="IPR018193">
    <property type="entry name" value="Glyc_kinase_flavodox-like_fold"/>
</dbReference>